<dbReference type="CDD" id="cd02440">
    <property type="entry name" value="AdoMet_MTases"/>
    <property type="match status" value="1"/>
</dbReference>
<dbReference type="SUPFAM" id="SSF53335">
    <property type="entry name" value="S-adenosyl-L-methionine-dependent methyltransferases"/>
    <property type="match status" value="1"/>
</dbReference>
<dbReference type="Gene3D" id="3.40.50.150">
    <property type="entry name" value="Vaccinia Virus protein VP39"/>
    <property type="match status" value="1"/>
</dbReference>
<name>A0A2V1E133_9PLEO</name>
<dbReference type="Proteomes" id="UP000244855">
    <property type="component" value="Unassembled WGS sequence"/>
</dbReference>
<evidence type="ECO:0000313" key="2">
    <source>
        <dbReference type="EMBL" id="PVI02860.1"/>
    </source>
</evidence>
<reference evidence="2 3" key="1">
    <citation type="journal article" date="2018" name="Sci. Rep.">
        <title>Comparative genomics provides insights into the lifestyle and reveals functional heterogeneity of dark septate endophytic fungi.</title>
        <authorList>
            <person name="Knapp D.G."/>
            <person name="Nemeth J.B."/>
            <person name="Barry K."/>
            <person name="Hainaut M."/>
            <person name="Henrissat B."/>
            <person name="Johnson J."/>
            <person name="Kuo A."/>
            <person name="Lim J.H.P."/>
            <person name="Lipzen A."/>
            <person name="Nolan M."/>
            <person name="Ohm R.A."/>
            <person name="Tamas L."/>
            <person name="Grigoriev I.V."/>
            <person name="Spatafora J.W."/>
            <person name="Nagy L.G."/>
            <person name="Kovacs G.M."/>
        </authorList>
    </citation>
    <scope>NUCLEOTIDE SEQUENCE [LARGE SCALE GENOMIC DNA]</scope>
    <source>
        <strain evidence="2 3">DSE2036</strain>
    </source>
</reference>
<dbReference type="AlphaFoldDB" id="A0A2V1E133"/>
<protein>
    <submittedName>
        <fullName evidence="2">S-adenosyl-L-methionine-dependent methyltransferase</fullName>
    </submittedName>
</protein>
<dbReference type="STRING" id="97972.A0A2V1E133"/>
<keyword evidence="2" id="KW-0489">Methyltransferase</keyword>
<keyword evidence="3" id="KW-1185">Reference proteome</keyword>
<evidence type="ECO:0000313" key="3">
    <source>
        <dbReference type="Proteomes" id="UP000244855"/>
    </source>
</evidence>
<dbReference type="PANTHER" id="PTHR43591:SF10">
    <property type="entry name" value="ABC TRANSMEMBRANE TYPE-1 DOMAIN-CONTAINING PROTEIN-RELATED"/>
    <property type="match status" value="1"/>
</dbReference>
<sequence length="378" mass="42306">MSSPKASPKTSPKAPSPQASPKAPATGASPASPGQVVGGSPGQPQLFIPDLAVEAETDELSSNDGDSAYGEDLESYTTSLKSSVLNYRYENGRRYHGFKSDSNYILPNDEEENDRLDLFHHIQTLRLGGELHLAPIGPEPGRILDVGTGTGIWAIDMGDKYPTAEILGNDISPIQPSLVPPNVKFEVDDVEDEWVYSTKFDYIHVRYMACTIRDWPKLIRQCFKFVKPGGWVEFNDFDAHFYTSAGGEYNETNSIYKWAEQLRDGVRKLGVEPDPGPQLEGWVRETGFTNIHTRTMPFPVGTWPKDKTLKEIGAFNLVNFMDNAEGISMRLWTLAHGWTPEEIKVMAANVRRDWKNPRLRIQHNFYCVWAQKPGNAAD</sequence>
<dbReference type="GO" id="GO:0008168">
    <property type="term" value="F:methyltransferase activity"/>
    <property type="evidence" value="ECO:0007669"/>
    <property type="project" value="UniProtKB-KW"/>
</dbReference>
<accession>A0A2V1E133</accession>
<feature type="region of interest" description="Disordered" evidence="1">
    <location>
        <begin position="1"/>
        <end position="49"/>
    </location>
</feature>
<gene>
    <name evidence="2" type="ORF">DM02DRAFT_280568</name>
</gene>
<feature type="compositionally biased region" description="Low complexity" evidence="1">
    <location>
        <begin position="1"/>
        <end position="35"/>
    </location>
</feature>
<dbReference type="GO" id="GO:0032259">
    <property type="term" value="P:methylation"/>
    <property type="evidence" value="ECO:0007669"/>
    <property type="project" value="UniProtKB-KW"/>
</dbReference>
<proteinExistence type="predicted"/>
<keyword evidence="2" id="KW-0808">Transferase</keyword>
<organism evidence="2 3">
    <name type="scientific">Periconia macrospinosa</name>
    <dbReference type="NCBI Taxonomy" id="97972"/>
    <lineage>
        <taxon>Eukaryota</taxon>
        <taxon>Fungi</taxon>
        <taxon>Dikarya</taxon>
        <taxon>Ascomycota</taxon>
        <taxon>Pezizomycotina</taxon>
        <taxon>Dothideomycetes</taxon>
        <taxon>Pleosporomycetidae</taxon>
        <taxon>Pleosporales</taxon>
        <taxon>Massarineae</taxon>
        <taxon>Periconiaceae</taxon>
        <taxon>Periconia</taxon>
    </lineage>
</organism>
<dbReference type="PANTHER" id="PTHR43591">
    <property type="entry name" value="METHYLTRANSFERASE"/>
    <property type="match status" value="1"/>
</dbReference>
<dbReference type="InterPro" id="IPR029063">
    <property type="entry name" value="SAM-dependent_MTases_sf"/>
</dbReference>
<evidence type="ECO:0000256" key="1">
    <source>
        <dbReference type="SAM" id="MobiDB-lite"/>
    </source>
</evidence>
<dbReference type="EMBL" id="KZ805338">
    <property type="protein sequence ID" value="PVI02860.1"/>
    <property type="molecule type" value="Genomic_DNA"/>
</dbReference>
<dbReference type="Pfam" id="PF13489">
    <property type="entry name" value="Methyltransf_23"/>
    <property type="match status" value="1"/>
</dbReference>
<dbReference type="OrthoDB" id="2013972at2759"/>